<dbReference type="SUPFAM" id="SSF53335">
    <property type="entry name" value="S-adenosyl-L-methionine-dependent methyltransferases"/>
    <property type="match status" value="1"/>
</dbReference>
<evidence type="ECO:0000256" key="1">
    <source>
        <dbReference type="ARBA" id="ARBA00022603"/>
    </source>
</evidence>
<dbReference type="WBParaSite" id="SCUD_0000586001-mRNA-1">
    <property type="protein sequence ID" value="SCUD_0000586001-mRNA-1"/>
    <property type="gene ID" value="SCUD_0000586001"/>
</dbReference>
<dbReference type="GO" id="GO:0008171">
    <property type="term" value="F:O-methyltransferase activity"/>
    <property type="evidence" value="ECO:0007669"/>
    <property type="project" value="InterPro"/>
</dbReference>
<evidence type="ECO:0000256" key="3">
    <source>
        <dbReference type="ARBA" id="ARBA00022691"/>
    </source>
</evidence>
<sequence length="92" mass="10552">MNLGTYTGYSALSIAEVLPSNGRVLTMEITDEYLKDYCLPAWKKAGIESKVDFQLGPAVDTLRKSDHMVSYIIFKKNKIQMYSQCFSIEYPW</sequence>
<evidence type="ECO:0000313" key="5">
    <source>
        <dbReference type="EMBL" id="VDO98789.1"/>
    </source>
</evidence>
<dbReference type="PANTHER" id="PTHR10509:SF14">
    <property type="entry name" value="CAFFEOYL-COA O-METHYLTRANSFERASE 3-RELATED"/>
    <property type="match status" value="1"/>
</dbReference>
<dbReference type="InterPro" id="IPR002935">
    <property type="entry name" value="SAM_O-MeTrfase"/>
</dbReference>
<keyword evidence="1" id="KW-0489">Methyltransferase</keyword>
<dbReference type="GO" id="GO:0008757">
    <property type="term" value="F:S-adenosylmethionine-dependent methyltransferase activity"/>
    <property type="evidence" value="ECO:0007669"/>
    <property type="project" value="TreeGrafter"/>
</dbReference>
<evidence type="ECO:0000313" key="6">
    <source>
        <dbReference type="Proteomes" id="UP000279833"/>
    </source>
</evidence>
<dbReference type="STRING" id="6186.A0A183JT20"/>
<comment type="similarity">
    <text evidence="4">Belongs to the class I-like SAM-binding methyltransferase superfamily. Cation-dependent O-methyltransferase family.</text>
</comment>
<dbReference type="AlphaFoldDB" id="A0A183JT20"/>
<dbReference type="Gene3D" id="3.40.50.150">
    <property type="entry name" value="Vaccinia Virus protein VP39"/>
    <property type="match status" value="1"/>
</dbReference>
<reference evidence="7" key="1">
    <citation type="submission" date="2016-06" db="UniProtKB">
        <authorList>
            <consortium name="WormBaseParasite"/>
        </authorList>
    </citation>
    <scope>IDENTIFICATION</scope>
</reference>
<dbReference type="Proteomes" id="UP000279833">
    <property type="component" value="Unassembled WGS sequence"/>
</dbReference>
<protein>
    <submittedName>
        <fullName evidence="7">Catechol O-methyltransferase domain-containing protein 1</fullName>
    </submittedName>
</protein>
<evidence type="ECO:0000256" key="2">
    <source>
        <dbReference type="ARBA" id="ARBA00022679"/>
    </source>
</evidence>
<keyword evidence="3" id="KW-0949">S-adenosyl-L-methionine</keyword>
<dbReference type="EMBL" id="UZAK01010700">
    <property type="protein sequence ID" value="VDO98789.1"/>
    <property type="molecule type" value="Genomic_DNA"/>
</dbReference>
<gene>
    <name evidence="5" type="ORF">SCUD_LOCUS5860</name>
</gene>
<organism evidence="7">
    <name type="scientific">Schistosoma curassoni</name>
    <dbReference type="NCBI Taxonomy" id="6186"/>
    <lineage>
        <taxon>Eukaryota</taxon>
        <taxon>Metazoa</taxon>
        <taxon>Spiralia</taxon>
        <taxon>Lophotrochozoa</taxon>
        <taxon>Platyhelminthes</taxon>
        <taxon>Trematoda</taxon>
        <taxon>Digenea</taxon>
        <taxon>Strigeidida</taxon>
        <taxon>Schistosomatoidea</taxon>
        <taxon>Schistosomatidae</taxon>
        <taxon>Schistosoma</taxon>
    </lineage>
</organism>
<dbReference type="InterPro" id="IPR029063">
    <property type="entry name" value="SAM-dependent_MTases_sf"/>
</dbReference>
<evidence type="ECO:0000256" key="4">
    <source>
        <dbReference type="ARBA" id="ARBA00023453"/>
    </source>
</evidence>
<name>A0A183JT20_9TREM</name>
<dbReference type="PANTHER" id="PTHR10509">
    <property type="entry name" value="O-METHYLTRANSFERASE-RELATED"/>
    <property type="match status" value="1"/>
</dbReference>
<evidence type="ECO:0000313" key="7">
    <source>
        <dbReference type="WBParaSite" id="SCUD_0000586001-mRNA-1"/>
    </source>
</evidence>
<accession>A0A183JT20</accession>
<reference evidence="5 6" key="2">
    <citation type="submission" date="2018-11" db="EMBL/GenBank/DDBJ databases">
        <authorList>
            <consortium name="Pathogen Informatics"/>
        </authorList>
    </citation>
    <scope>NUCLEOTIDE SEQUENCE [LARGE SCALE GENOMIC DNA]</scope>
    <source>
        <strain evidence="5">Dakar</strain>
        <strain evidence="6">Dakar, Senegal</strain>
    </source>
</reference>
<keyword evidence="6" id="KW-1185">Reference proteome</keyword>
<dbReference type="GO" id="GO:0032259">
    <property type="term" value="P:methylation"/>
    <property type="evidence" value="ECO:0007669"/>
    <property type="project" value="UniProtKB-KW"/>
</dbReference>
<keyword evidence="2" id="KW-0808">Transferase</keyword>
<dbReference type="PROSITE" id="PS51682">
    <property type="entry name" value="SAM_OMT_I"/>
    <property type="match status" value="1"/>
</dbReference>
<dbReference type="Pfam" id="PF01596">
    <property type="entry name" value="Methyltransf_3"/>
    <property type="match status" value="1"/>
</dbReference>
<proteinExistence type="inferred from homology"/>
<dbReference type="InterPro" id="IPR050362">
    <property type="entry name" value="Cation-dep_OMT"/>
</dbReference>